<keyword evidence="2 5" id="KW-0853">WD repeat</keyword>
<dbReference type="PaxDb" id="121845-A0A1S3CXK3"/>
<protein>
    <recommendedName>
        <fullName evidence="4">WD repeat-containing protein 55 homolog</fullName>
    </recommendedName>
</protein>
<dbReference type="RefSeq" id="XP_026677894.1">
    <property type="nucleotide sequence ID" value="XM_026822093.1"/>
</dbReference>
<accession>A0A1S3CXK3</accession>
<dbReference type="RefSeq" id="XP_008469826.2">
    <property type="nucleotide sequence ID" value="XM_008471604.3"/>
</dbReference>
<keyword evidence="3" id="KW-0677">Repeat</keyword>
<dbReference type="AlphaFoldDB" id="A0A1S3CXK3"/>
<dbReference type="Pfam" id="PF24796">
    <property type="entry name" value="WDR55"/>
    <property type="match status" value="1"/>
</dbReference>
<gene>
    <name evidence="8 9" type="primary">LOC103507153</name>
</gene>
<dbReference type="KEGG" id="dci:103507153"/>
<dbReference type="GeneID" id="103507153"/>
<sequence length="500" mass="55816">MLTHLGKDSDMDVGLGDSSEDMSDEEGGPSNIGGSDDDSSDVSLTSDSDDDDEDDDSDDEDDDDDDDDDDNNMAETEDPEERYAELMLGRENNTEPEEEDDDDDEDDEDDDSDDEDDDDDDMAETEDPEERYAELMLGRENNTEPEEEDEVVKAIRKYKERSKERKLTEIKVEDTVYDISFHTGENIIAAADITGDIKLYSYTEEEAELKCTLEIHTDSCRSIEFSLSGDLLISGSKDRSIAVHDVTTEKLSRLYDTAHEEPVNKVAIISENLFASGTDHGEVKIWDVRSKEKEVFGVKGMDDFVTSMISTDRHKYLACTCGDGSVMSINLTARKLHIQSEFYKAELTCSGVVKQDTKLACGAVDGCILLYNWGEFGTSSDIIAKYGPKKVAINCMVPITDKIVACGYENGEIRATNTFPMRHLGVIGQHTMSVEALDISHDGEYIASCSLDNTINFWAIDYFENIRLKTEKVTDKKKRMHHNLPSSKFGNASDFFSGLT</sequence>
<evidence type="ECO:0000256" key="1">
    <source>
        <dbReference type="ARBA" id="ARBA00007625"/>
    </source>
</evidence>
<proteinExistence type="inferred from homology"/>
<keyword evidence="7" id="KW-1185">Reference proteome</keyword>
<feature type="compositionally biased region" description="Acidic residues" evidence="6">
    <location>
        <begin position="94"/>
        <end position="129"/>
    </location>
</feature>
<feature type="compositionally biased region" description="Basic and acidic residues" evidence="6">
    <location>
        <begin position="1"/>
        <end position="10"/>
    </location>
</feature>
<dbReference type="InterPro" id="IPR050505">
    <property type="entry name" value="WDR55/POC1"/>
</dbReference>
<feature type="region of interest" description="Disordered" evidence="6">
    <location>
        <begin position="1"/>
        <end position="129"/>
    </location>
</feature>
<evidence type="ECO:0000313" key="7">
    <source>
        <dbReference type="Proteomes" id="UP000079169"/>
    </source>
</evidence>
<feature type="compositionally biased region" description="Acidic residues" evidence="6">
    <location>
        <begin position="47"/>
        <end position="80"/>
    </location>
</feature>
<dbReference type="PROSITE" id="PS50294">
    <property type="entry name" value="WD_REPEATS_REGION"/>
    <property type="match status" value="1"/>
</dbReference>
<evidence type="ECO:0000256" key="5">
    <source>
        <dbReference type="PROSITE-ProRule" id="PRU00221"/>
    </source>
</evidence>
<reference evidence="8 9" key="1">
    <citation type="submission" date="2025-04" db="UniProtKB">
        <authorList>
            <consortium name="RefSeq"/>
        </authorList>
    </citation>
    <scope>IDENTIFICATION</scope>
</reference>
<dbReference type="PROSITE" id="PS50082">
    <property type="entry name" value="WD_REPEATS_2"/>
    <property type="match status" value="3"/>
</dbReference>
<evidence type="ECO:0000256" key="2">
    <source>
        <dbReference type="ARBA" id="ARBA00022574"/>
    </source>
</evidence>
<evidence type="ECO:0000256" key="6">
    <source>
        <dbReference type="SAM" id="MobiDB-lite"/>
    </source>
</evidence>
<feature type="repeat" description="WD" evidence="5">
    <location>
        <begin position="427"/>
        <end position="468"/>
    </location>
</feature>
<dbReference type="InterPro" id="IPR001680">
    <property type="entry name" value="WD40_rpt"/>
</dbReference>
<feature type="compositionally biased region" description="Acidic residues" evidence="6">
    <location>
        <begin position="18"/>
        <end position="27"/>
    </location>
</feature>
<dbReference type="STRING" id="121845.A0A1S3CXK3"/>
<dbReference type="SMART" id="SM00320">
    <property type="entry name" value="WD40"/>
    <property type="match status" value="7"/>
</dbReference>
<evidence type="ECO:0000313" key="9">
    <source>
        <dbReference type="RefSeq" id="XP_026677894.1"/>
    </source>
</evidence>
<name>A0A1S3CXK3_DIACI</name>
<dbReference type="InterPro" id="IPR015943">
    <property type="entry name" value="WD40/YVTN_repeat-like_dom_sf"/>
</dbReference>
<dbReference type="InterPro" id="IPR036322">
    <property type="entry name" value="WD40_repeat_dom_sf"/>
</dbReference>
<feature type="repeat" description="WD" evidence="5">
    <location>
        <begin position="213"/>
        <end position="254"/>
    </location>
</feature>
<comment type="similarity">
    <text evidence="1">Belongs to the WD repeat WDR55 family.</text>
</comment>
<evidence type="ECO:0000313" key="8">
    <source>
        <dbReference type="RefSeq" id="XP_008469826.2"/>
    </source>
</evidence>
<dbReference type="SUPFAM" id="SSF50978">
    <property type="entry name" value="WD40 repeat-like"/>
    <property type="match status" value="1"/>
</dbReference>
<dbReference type="Proteomes" id="UP000079169">
    <property type="component" value="Unplaced"/>
</dbReference>
<feature type="repeat" description="WD" evidence="5">
    <location>
        <begin position="256"/>
        <end position="296"/>
    </location>
</feature>
<dbReference type="PANTHER" id="PTHR44019:SF20">
    <property type="entry name" value="WD REPEAT-CONTAINING PROTEIN 55"/>
    <property type="match status" value="1"/>
</dbReference>
<dbReference type="PANTHER" id="PTHR44019">
    <property type="entry name" value="WD REPEAT-CONTAINING PROTEIN 55"/>
    <property type="match status" value="1"/>
</dbReference>
<organism evidence="7 8">
    <name type="scientific">Diaphorina citri</name>
    <name type="common">Asian citrus psyllid</name>
    <dbReference type="NCBI Taxonomy" id="121845"/>
    <lineage>
        <taxon>Eukaryota</taxon>
        <taxon>Metazoa</taxon>
        <taxon>Ecdysozoa</taxon>
        <taxon>Arthropoda</taxon>
        <taxon>Hexapoda</taxon>
        <taxon>Insecta</taxon>
        <taxon>Pterygota</taxon>
        <taxon>Neoptera</taxon>
        <taxon>Paraneoptera</taxon>
        <taxon>Hemiptera</taxon>
        <taxon>Sternorrhyncha</taxon>
        <taxon>Psylloidea</taxon>
        <taxon>Psyllidae</taxon>
        <taxon>Diaphorininae</taxon>
        <taxon>Diaphorina</taxon>
    </lineage>
</organism>
<evidence type="ECO:0000256" key="3">
    <source>
        <dbReference type="ARBA" id="ARBA00022737"/>
    </source>
</evidence>
<evidence type="ECO:0000256" key="4">
    <source>
        <dbReference type="ARBA" id="ARBA00023478"/>
    </source>
</evidence>
<dbReference type="Gene3D" id="2.130.10.10">
    <property type="entry name" value="YVTN repeat-like/Quinoprotein amine dehydrogenase"/>
    <property type="match status" value="2"/>
</dbReference>